<dbReference type="Proteomes" id="UP000704712">
    <property type="component" value="Unassembled WGS sequence"/>
</dbReference>
<keyword evidence="1" id="KW-0732">Signal</keyword>
<protein>
    <recommendedName>
        <fullName evidence="5">Secreted RxLR effector peptide protein</fullName>
    </recommendedName>
</protein>
<feature type="chain" id="PRO_5036239719" description="Secreted RxLR effector peptide protein" evidence="1">
    <location>
        <begin position="19"/>
        <end position="72"/>
    </location>
</feature>
<sequence length="72" mass="7804">MRSVTLICTARLVELIVGQLSTLAFDNVNEHPEYVAQLPNGDNAKGVAALRGVTSMAVESHEFGENFEDIVD</sequence>
<evidence type="ECO:0000313" key="4">
    <source>
        <dbReference type="Proteomes" id="UP000602510"/>
    </source>
</evidence>
<evidence type="ECO:0000313" key="2">
    <source>
        <dbReference type="EMBL" id="KAF4046813.1"/>
    </source>
</evidence>
<dbReference type="EMBL" id="WSZM01000013">
    <property type="protein sequence ID" value="KAF4046813.1"/>
    <property type="molecule type" value="Genomic_DNA"/>
</dbReference>
<comment type="caution">
    <text evidence="2">The sequence shown here is derived from an EMBL/GenBank/DDBJ whole genome shotgun (WGS) entry which is preliminary data.</text>
</comment>
<dbReference type="AlphaFoldDB" id="A0A833T4J8"/>
<organism evidence="2 4">
    <name type="scientific">Phytophthora infestans</name>
    <name type="common">Potato late blight agent</name>
    <name type="synonym">Botrytis infestans</name>
    <dbReference type="NCBI Taxonomy" id="4787"/>
    <lineage>
        <taxon>Eukaryota</taxon>
        <taxon>Sar</taxon>
        <taxon>Stramenopiles</taxon>
        <taxon>Oomycota</taxon>
        <taxon>Peronosporomycetes</taxon>
        <taxon>Peronosporales</taxon>
        <taxon>Peronosporaceae</taxon>
        <taxon>Phytophthora</taxon>
    </lineage>
</organism>
<accession>A0A833T4J8</accession>
<feature type="signal peptide" evidence="1">
    <location>
        <begin position="1"/>
        <end position="18"/>
    </location>
</feature>
<reference evidence="2" key="1">
    <citation type="submission" date="2020-04" db="EMBL/GenBank/DDBJ databases">
        <title>Hybrid Assembly of Korean Phytophthora infestans isolates.</title>
        <authorList>
            <person name="Prokchorchik M."/>
            <person name="Lee Y."/>
            <person name="Seo J."/>
            <person name="Cho J.-H."/>
            <person name="Park Y.-E."/>
            <person name="Jang D.-C."/>
            <person name="Im J.-S."/>
            <person name="Choi J.-G."/>
            <person name="Park H.-J."/>
            <person name="Lee G.-B."/>
            <person name="Lee Y.-G."/>
            <person name="Hong S.-Y."/>
            <person name="Cho K."/>
            <person name="Sohn K.H."/>
        </authorList>
    </citation>
    <scope>NUCLEOTIDE SEQUENCE</scope>
    <source>
        <strain evidence="2">KR_1_A1</strain>
        <strain evidence="3">KR_2_A2</strain>
    </source>
</reference>
<name>A0A833T4J8_PHYIN</name>
<evidence type="ECO:0000313" key="3">
    <source>
        <dbReference type="EMBL" id="KAF4143131.1"/>
    </source>
</evidence>
<evidence type="ECO:0000256" key="1">
    <source>
        <dbReference type="SAM" id="SignalP"/>
    </source>
</evidence>
<dbReference type="EMBL" id="JAACNO010001080">
    <property type="protein sequence ID" value="KAF4143131.1"/>
    <property type="molecule type" value="Genomic_DNA"/>
</dbReference>
<dbReference type="Proteomes" id="UP000602510">
    <property type="component" value="Unassembled WGS sequence"/>
</dbReference>
<gene>
    <name evidence="2" type="ORF">GN244_ATG00741</name>
    <name evidence="3" type="ORF">GN958_ATG07661</name>
</gene>
<evidence type="ECO:0008006" key="5">
    <source>
        <dbReference type="Google" id="ProtNLM"/>
    </source>
</evidence>
<keyword evidence="4" id="KW-1185">Reference proteome</keyword>
<proteinExistence type="predicted"/>